<dbReference type="NCBIfam" id="TIGR01539">
    <property type="entry name" value="portal_lambda"/>
    <property type="match status" value="1"/>
</dbReference>
<dbReference type="InterPro" id="IPR006429">
    <property type="entry name" value="Phage_lambda_portal"/>
</dbReference>
<dbReference type="Proteomes" id="UP000002549">
    <property type="component" value="Segment"/>
</dbReference>
<dbReference type="GO" id="GO:0019068">
    <property type="term" value="P:virion assembly"/>
    <property type="evidence" value="ECO:0007669"/>
    <property type="project" value="InterPro"/>
</dbReference>
<feature type="region of interest" description="Disordered" evidence="1">
    <location>
        <begin position="532"/>
        <end position="553"/>
    </location>
</feature>
<keyword evidence="3" id="KW-1185">Reference proteome</keyword>
<protein>
    <submittedName>
        <fullName evidence="2">Portal protein Lambda B</fullName>
    </submittedName>
</protein>
<accession>Q6UYH9</accession>
<sequence length="553" mass="60991">MTKVTVRKLSEVTSGRPEQSASLGGGGLEGASRLSRETVSWNPSLRSPDALINPLKRIADARGRDMADNDGFTNGAVGYQRDSIVGAQYRLNSMPDINVIPGATEEWAEEYQTIVEAKFELYAESLACYIDNAAISTFTGLIRLGVVGYVKTGEVLATAEWDRAANRPYATCFQMVSTDRLSNPYQQLDTPTLRRGVQYDKRGRPQGYWIQVAHPGDLYQMAPDMYKWKFVQQSKPWGRRQVIHILEPREPDQSRGIADIVSGLKDMRMAKRFKEMSLQNAVINASYAAAIESELPPEFIHSQMSGGSPNADMVGIFGKYMDALKAYVGGANNIQIDGAKIPHLFPGTKLNLKPMGTPGGVGSEFEASLNRHLASAFGMSYEEFTRDFSKANYSSIQAGIAMTRRFLEGRKKMCADRLATEFFTLWLEEAIAAGEVPMPPGQTRDLFYQPLMKEALSKCEWIGASQGQIDQLKETQAAVMRIDAGLSTYEREIARLGGDFRKSFAQRAREDALLKKYGLTFNLSAKRSLGDGRDAATGIAEDPAAAQTSQQGE</sequence>
<name>Q6UYH9_9CAUD</name>
<proteinExistence type="predicted"/>
<organism evidence="2 3">
    <name type="scientific">Burkholderia phage BcepNazgul</name>
    <dbReference type="NCBI Taxonomy" id="242861"/>
    <lineage>
        <taxon>Viruses</taxon>
        <taxon>Duplodnaviria</taxon>
        <taxon>Heunggongvirae</taxon>
        <taxon>Uroviricota</taxon>
        <taxon>Caudoviricetes</taxon>
        <taxon>Casjensviridae</taxon>
        <taxon>Nazgulvirus</taxon>
        <taxon>Nazgulvirus bcepnazgul</taxon>
        <taxon>Burkholderia virus BcepNazgul</taxon>
    </lineage>
</organism>
<dbReference type="GO" id="GO:0005198">
    <property type="term" value="F:structural molecule activity"/>
    <property type="evidence" value="ECO:0007669"/>
    <property type="project" value="InterPro"/>
</dbReference>
<feature type="region of interest" description="Disordered" evidence="1">
    <location>
        <begin position="1"/>
        <end position="31"/>
    </location>
</feature>
<dbReference type="EMBL" id="AY357582">
    <property type="protein sequence ID" value="AAQ63362.1"/>
    <property type="molecule type" value="Genomic_DNA"/>
</dbReference>
<dbReference type="OrthoDB" id="1353at10239"/>
<evidence type="ECO:0000313" key="2">
    <source>
        <dbReference type="EMBL" id="AAQ63362.1"/>
    </source>
</evidence>
<gene>
    <name evidence="2" type="ORF">Nazgul62</name>
</gene>
<dbReference type="GeneID" id="2559575"/>
<dbReference type="RefSeq" id="NP_918995.1">
    <property type="nucleotide sequence ID" value="NC_005091.2"/>
</dbReference>
<dbReference type="KEGG" id="vg:2559575"/>
<evidence type="ECO:0000256" key="1">
    <source>
        <dbReference type="SAM" id="MobiDB-lite"/>
    </source>
</evidence>
<evidence type="ECO:0000313" key="3">
    <source>
        <dbReference type="Proteomes" id="UP000002549"/>
    </source>
</evidence>
<dbReference type="Pfam" id="PF05136">
    <property type="entry name" value="Phage_portal_2"/>
    <property type="match status" value="1"/>
</dbReference>
<reference evidence="2" key="1">
    <citation type="submission" date="2006-02" db="EMBL/GenBank/DDBJ databases">
        <title>Complete nucleotide sequence of BcepNazgul, a novel soil phage of Burkholderia cepacia genomovar VII.</title>
        <authorList>
            <person name="Summer E.J."/>
            <person name="Peek M.L."/>
            <person name="Haliburton J.R."/>
            <person name="Hall E."/>
            <person name="Heusinkveld K."/>
            <person name="Simser J."/>
            <person name="No E.G."/>
            <person name="Gonzalez C.F."/>
            <person name="Young R.F."/>
        </authorList>
    </citation>
    <scope>NUCLEOTIDE SEQUENCE [LARGE SCALE GENOMIC DNA]</scope>
</reference>